<dbReference type="CDD" id="cd00090">
    <property type="entry name" value="HTH_ARSR"/>
    <property type="match status" value="1"/>
</dbReference>
<reference evidence="5" key="1">
    <citation type="submission" date="2019-03" db="EMBL/GenBank/DDBJ databases">
        <authorList>
            <person name="Hao L."/>
        </authorList>
    </citation>
    <scope>NUCLEOTIDE SEQUENCE</scope>
</reference>
<dbReference type="Gene3D" id="1.10.10.10">
    <property type="entry name" value="Winged helix-like DNA-binding domain superfamily/Winged helix DNA-binding domain"/>
    <property type="match status" value="1"/>
</dbReference>
<name>A0A485LZE6_9ZZZZ</name>
<dbReference type="PROSITE" id="PS50987">
    <property type="entry name" value="HTH_ARSR_2"/>
    <property type="match status" value="1"/>
</dbReference>
<dbReference type="Pfam" id="PF01022">
    <property type="entry name" value="HTH_5"/>
    <property type="match status" value="1"/>
</dbReference>
<dbReference type="InterPro" id="IPR001845">
    <property type="entry name" value="HTH_ArsR_DNA-bd_dom"/>
</dbReference>
<keyword evidence="1" id="KW-0805">Transcription regulation</keyword>
<dbReference type="SUPFAM" id="SSF46785">
    <property type="entry name" value="Winged helix' DNA-binding domain"/>
    <property type="match status" value="1"/>
</dbReference>
<accession>A0A485LZE6</accession>
<dbReference type="PRINTS" id="PR00778">
    <property type="entry name" value="HTHARSR"/>
</dbReference>
<dbReference type="NCBIfam" id="NF033788">
    <property type="entry name" value="HTH_metalloreg"/>
    <property type="match status" value="1"/>
</dbReference>
<dbReference type="InterPro" id="IPR051081">
    <property type="entry name" value="HTH_MetalResp_TranReg"/>
</dbReference>
<keyword evidence="3" id="KW-0804">Transcription</keyword>
<evidence type="ECO:0000256" key="2">
    <source>
        <dbReference type="ARBA" id="ARBA00023125"/>
    </source>
</evidence>
<feature type="domain" description="HTH arsR-type" evidence="4">
    <location>
        <begin position="1"/>
        <end position="90"/>
    </location>
</feature>
<protein>
    <submittedName>
        <fullName evidence="5">Biofilm growth-associated repressor</fullName>
    </submittedName>
</protein>
<gene>
    <name evidence="5" type="primary">bigR</name>
    <name evidence="5" type="ORF">SCFA_270009</name>
</gene>
<evidence type="ECO:0000259" key="4">
    <source>
        <dbReference type="PROSITE" id="PS50987"/>
    </source>
</evidence>
<keyword evidence="2" id="KW-0238">DNA-binding</keyword>
<sequence>MSRNEMTASYLKALGHPVRLMIARELIHGQKCVGEVESTLNIRQANASQHLSILKINGIVDCIRKGNLKCYFLKEPKKIEQLLDILERYQ</sequence>
<evidence type="ECO:0000256" key="1">
    <source>
        <dbReference type="ARBA" id="ARBA00023015"/>
    </source>
</evidence>
<dbReference type="InterPro" id="IPR011991">
    <property type="entry name" value="ArsR-like_HTH"/>
</dbReference>
<dbReference type="PANTHER" id="PTHR33154">
    <property type="entry name" value="TRANSCRIPTIONAL REGULATOR, ARSR FAMILY"/>
    <property type="match status" value="1"/>
</dbReference>
<dbReference type="PANTHER" id="PTHR33154:SF33">
    <property type="entry name" value="TRANSCRIPTIONAL REPRESSOR SDPR"/>
    <property type="match status" value="1"/>
</dbReference>
<evidence type="ECO:0000256" key="3">
    <source>
        <dbReference type="ARBA" id="ARBA00023163"/>
    </source>
</evidence>
<dbReference type="GO" id="GO:0003700">
    <property type="term" value="F:DNA-binding transcription factor activity"/>
    <property type="evidence" value="ECO:0007669"/>
    <property type="project" value="InterPro"/>
</dbReference>
<dbReference type="SMART" id="SM00418">
    <property type="entry name" value="HTH_ARSR"/>
    <property type="match status" value="1"/>
</dbReference>
<dbReference type="InterPro" id="IPR036388">
    <property type="entry name" value="WH-like_DNA-bd_sf"/>
</dbReference>
<dbReference type="AlphaFoldDB" id="A0A485LZE6"/>
<dbReference type="GO" id="GO:0003677">
    <property type="term" value="F:DNA binding"/>
    <property type="evidence" value="ECO:0007669"/>
    <property type="project" value="UniProtKB-KW"/>
</dbReference>
<proteinExistence type="predicted"/>
<dbReference type="EMBL" id="CAADRM010000089">
    <property type="protein sequence ID" value="VFU14218.1"/>
    <property type="molecule type" value="Genomic_DNA"/>
</dbReference>
<evidence type="ECO:0000313" key="5">
    <source>
        <dbReference type="EMBL" id="VFU14218.1"/>
    </source>
</evidence>
<organism evidence="5">
    <name type="scientific">anaerobic digester metagenome</name>
    <dbReference type="NCBI Taxonomy" id="1263854"/>
    <lineage>
        <taxon>unclassified sequences</taxon>
        <taxon>metagenomes</taxon>
        <taxon>ecological metagenomes</taxon>
    </lineage>
</organism>
<dbReference type="InterPro" id="IPR036390">
    <property type="entry name" value="WH_DNA-bd_sf"/>
</dbReference>